<organism evidence="2 3">
    <name type="scientific">Hippocampus comes</name>
    <name type="common">Tiger tail seahorse</name>
    <dbReference type="NCBI Taxonomy" id="109280"/>
    <lineage>
        <taxon>Eukaryota</taxon>
        <taxon>Metazoa</taxon>
        <taxon>Chordata</taxon>
        <taxon>Craniata</taxon>
        <taxon>Vertebrata</taxon>
        <taxon>Euteleostomi</taxon>
        <taxon>Actinopterygii</taxon>
        <taxon>Neopterygii</taxon>
        <taxon>Teleostei</taxon>
        <taxon>Neoteleostei</taxon>
        <taxon>Acanthomorphata</taxon>
        <taxon>Syngnathiaria</taxon>
        <taxon>Syngnathiformes</taxon>
        <taxon>Syngnathoidei</taxon>
        <taxon>Syngnathidae</taxon>
        <taxon>Hippocampus</taxon>
    </lineage>
</organism>
<gene>
    <name evidence="2" type="primary">FAM222A</name>
</gene>
<reference evidence="2" key="1">
    <citation type="submission" date="2025-08" db="UniProtKB">
        <authorList>
            <consortium name="Ensembl"/>
        </authorList>
    </citation>
    <scope>IDENTIFICATION</scope>
</reference>
<feature type="region of interest" description="Disordered" evidence="1">
    <location>
        <begin position="437"/>
        <end position="456"/>
    </location>
</feature>
<accession>A0A3Q3DK42</accession>
<name>A0A3Q3DK42_HIPCM</name>
<reference evidence="2" key="2">
    <citation type="submission" date="2025-09" db="UniProtKB">
        <authorList>
            <consortium name="Ensembl"/>
        </authorList>
    </citation>
    <scope>IDENTIFICATION</scope>
</reference>
<evidence type="ECO:0000313" key="2">
    <source>
        <dbReference type="Ensembl" id="ENSHCOP00000014175.1"/>
    </source>
</evidence>
<dbReference type="Pfam" id="PF15258">
    <property type="entry name" value="FAM222A"/>
    <property type="match status" value="1"/>
</dbReference>
<dbReference type="Proteomes" id="UP000264820">
    <property type="component" value="Unplaced"/>
</dbReference>
<evidence type="ECO:0000313" key="3">
    <source>
        <dbReference type="Proteomes" id="UP000264820"/>
    </source>
</evidence>
<dbReference type="Ensembl" id="ENSHCOT00000027589.1">
    <property type="protein sequence ID" value="ENSHCOP00000014175.1"/>
    <property type="gene ID" value="ENSHCOG00000017477.1"/>
</dbReference>
<proteinExistence type="predicted"/>
<dbReference type="OrthoDB" id="8932586at2759"/>
<dbReference type="GeneID" id="109526051"/>
<protein>
    <submittedName>
        <fullName evidence="2">Family with sequence similarity 222 member A</fullName>
    </submittedName>
</protein>
<dbReference type="GeneTree" id="ENSGT00530000063811"/>
<dbReference type="RefSeq" id="XP_019742624.1">
    <property type="nucleotide sequence ID" value="XM_019887065.1"/>
</dbReference>
<dbReference type="RefSeq" id="XP_019742625.1">
    <property type="nucleotide sequence ID" value="XM_019887066.1"/>
</dbReference>
<dbReference type="KEGG" id="hcq:109526051"/>
<dbReference type="OMA" id="NSAQGHR"/>
<dbReference type="PANTHER" id="PTHR16070:SF2">
    <property type="entry name" value="PROTEIN FAM222A"/>
    <property type="match status" value="1"/>
</dbReference>
<dbReference type="InterPro" id="IPR029340">
    <property type="entry name" value="FAM222"/>
</dbReference>
<keyword evidence="3" id="KW-1185">Reference proteome</keyword>
<sequence length="456" mass="48967">MLACIQRRQNLSSQYLTCVPTSLDVLTPPLLLPAPPPSQLHTSKGEPPSAASRYPSPAELDAFAKKTANNPLCIKIFPSDIRVPQHKQLNKTVNGLDTTGHSYSPYSQPYSGGYQGLLAIGKAAAVKGVVKNSEGKRTKQTHNHACLTPYKNPVNGGYSIRHRHKAYHVNSCKPDVPVETLCSRAGMPSGDHGLLPHSELAEVQSLMRQLNRVPRPGGEARASPSLQAVAAVARPDLGAGGPPTQSSMAFGGAVVPTQSAAHVAQADYAVWQRRHQVYRQGAARIYNLAAADSGVGQSPESCLTLASSSYGVHPPMQGHLSVRHFFTPLWDGLTATPNSDCYASQVPGTMAPPHSQLRQHHQTHFHPPPLPVPVHPQVSGTEQNACCGPPGASLCHAAALSRSLQSLECLISEIQPPCIKECMLGRGYEAAGTQQMLEQQQQQPHHHAHIQLPVYR</sequence>
<evidence type="ECO:0000256" key="1">
    <source>
        <dbReference type="SAM" id="MobiDB-lite"/>
    </source>
</evidence>
<feature type="region of interest" description="Disordered" evidence="1">
    <location>
        <begin position="34"/>
        <end position="55"/>
    </location>
</feature>
<dbReference type="AlphaFoldDB" id="A0A3Q3DK42"/>
<dbReference type="PANTHER" id="PTHR16070">
    <property type="entry name" value="PROTEIN FAM222A-RELATED"/>
    <property type="match status" value="1"/>
</dbReference>